<name>A0ABQ4UQ10_9HYPH</name>
<dbReference type="Gene3D" id="3.40.50.720">
    <property type="entry name" value="NAD(P)-binding Rossmann-like Domain"/>
    <property type="match status" value="1"/>
</dbReference>
<evidence type="ECO:0000313" key="2">
    <source>
        <dbReference type="Proteomes" id="UP001055093"/>
    </source>
</evidence>
<accession>A0ABQ4UQ10</accession>
<protein>
    <submittedName>
        <fullName evidence="1">Alcohol dehydrogenase AdhA</fullName>
    </submittedName>
</protein>
<evidence type="ECO:0000313" key="1">
    <source>
        <dbReference type="EMBL" id="GJE74293.1"/>
    </source>
</evidence>
<gene>
    <name evidence="1" type="primary">adhA</name>
    <name evidence="1" type="ORF">BGCPKDLD_0862</name>
</gene>
<dbReference type="Gene3D" id="3.90.180.10">
    <property type="entry name" value="Medium-chain alcohol dehydrogenases, catalytic domain"/>
    <property type="match status" value="1"/>
</dbReference>
<sequence>MAGEAGTVGLYGFGAAAHIVAQVCRWQERRVFALTRPGDREAQAFARSLGAVWAGDSDGPPPEPLDAALIFAPDGSLEPTALRALRKGGRVVCGGIHMSHIPAFPYNLLWGERAVLSVANLTREDALSFFATVPQVGIVTHTHTYPLARVNEAIAAQRSGTLRGVAVLVP</sequence>
<dbReference type="InterPro" id="IPR036291">
    <property type="entry name" value="NAD(P)-bd_dom_sf"/>
</dbReference>
<reference evidence="1" key="1">
    <citation type="journal article" date="2021" name="Front. Microbiol.">
        <title>Comprehensive Comparative Genomics and Phenotyping of Methylobacterium Species.</title>
        <authorList>
            <person name="Alessa O."/>
            <person name="Ogura Y."/>
            <person name="Fujitani Y."/>
            <person name="Takami H."/>
            <person name="Hayashi T."/>
            <person name="Sahin N."/>
            <person name="Tani A."/>
        </authorList>
    </citation>
    <scope>NUCLEOTIDE SEQUENCE</scope>
    <source>
        <strain evidence="1">DSM 14458</strain>
    </source>
</reference>
<comment type="caution">
    <text evidence="1">The sequence shown here is derived from an EMBL/GenBank/DDBJ whole genome shotgun (WGS) entry which is preliminary data.</text>
</comment>
<organism evidence="1 2">
    <name type="scientific">Methylorubrum suomiense</name>
    <dbReference type="NCBI Taxonomy" id="144191"/>
    <lineage>
        <taxon>Bacteria</taxon>
        <taxon>Pseudomonadati</taxon>
        <taxon>Pseudomonadota</taxon>
        <taxon>Alphaproteobacteria</taxon>
        <taxon>Hyphomicrobiales</taxon>
        <taxon>Methylobacteriaceae</taxon>
        <taxon>Methylorubrum</taxon>
    </lineage>
</organism>
<dbReference type="Proteomes" id="UP001055093">
    <property type="component" value="Unassembled WGS sequence"/>
</dbReference>
<keyword evidence="2" id="KW-1185">Reference proteome</keyword>
<dbReference type="SUPFAM" id="SSF51735">
    <property type="entry name" value="NAD(P)-binding Rossmann-fold domains"/>
    <property type="match status" value="1"/>
</dbReference>
<dbReference type="EMBL" id="BPRE01000002">
    <property type="protein sequence ID" value="GJE74293.1"/>
    <property type="molecule type" value="Genomic_DNA"/>
</dbReference>
<proteinExistence type="predicted"/>
<reference evidence="1" key="2">
    <citation type="submission" date="2021-08" db="EMBL/GenBank/DDBJ databases">
        <authorList>
            <person name="Tani A."/>
            <person name="Ola A."/>
            <person name="Ogura Y."/>
            <person name="Katsura K."/>
            <person name="Hayashi T."/>
        </authorList>
    </citation>
    <scope>NUCLEOTIDE SEQUENCE</scope>
    <source>
        <strain evidence="1">DSM 14458</strain>
    </source>
</reference>